<feature type="transmembrane region" description="Helical" evidence="2">
    <location>
        <begin position="763"/>
        <end position="787"/>
    </location>
</feature>
<dbReference type="Gene3D" id="1.20.1640.10">
    <property type="entry name" value="Multidrug efflux transporter AcrB transmembrane domain"/>
    <property type="match status" value="1"/>
</dbReference>
<dbReference type="RefSeq" id="WP_111196419.1">
    <property type="nucleotide sequence ID" value="NZ_QKVK01000002.1"/>
</dbReference>
<keyword evidence="2" id="KW-0472">Membrane</keyword>
<evidence type="ECO:0000256" key="2">
    <source>
        <dbReference type="SAM" id="Phobius"/>
    </source>
</evidence>
<dbReference type="Proteomes" id="UP000248795">
    <property type="component" value="Unassembled WGS sequence"/>
</dbReference>
<keyword evidence="2" id="KW-1133">Transmembrane helix</keyword>
<name>A0A2W2AVE4_9HYPH</name>
<sequence length="870" mass="91050">MKWDQPHWSGKPQPSAGPRQKLRPNGFARLARVCASWRVAVVLAAVLLAAALAVFAATRLSMDPDQRPRIGLDPATAQLQADLATRFPGVEQTFLAIVSSQDPETARQQALALAAMLQQRKDLFLDAFVPGTGAFYDTNSLLYRDPQAVRQRVDALLQLEPLYHAMAAAPDMGGFAALVTEIGKAVEQGRSPPGLESMLLAASATIEAEVKGSPRALDWLALAGLDAEVQANRWYVLATPVPGSEPAAAAAARQAAAGMQGVSWLWPRRALASSPSELRDFVVPALLSALLTLVLLFAALGSLRQALAVMLSGAVTLSAAGAAAAALGPPLDGATWSFALAVLAPAIVTGGVIAVAFGQGRARGLAPMQAVMLAAHRQGGFVSVVAALFAVVWASWLLRHLPSLHQFSIIALVGCVAAWVSALTVLPAILMLTAPRQAEAAPHWLDEAMGDGRATAGRGALDIAAMVLLAAAVFSTVFLPAMRFGERQLPSFPPPQLETPDARGAVHILVQEAGVKEIVSRLSALPEVGAIRTAQQFLPPDAAAKVGELHRLAPLTAFTPAFAPPADDVSLQQDFADLQSQLTYVANSPSSTPQLREAALRLRRAIDLFVSPDPPDAQRVSSLEKSLFGGLAQVSALAQRLAVMQPPGVQDLEPQLLRRFVAEDGTWRIEVMPRSGTGELSFAAALRRAVPQATGEPLVSLVRNEMIHHEAILALATALLAAAVLVLAVLRSLRGVILSLAPAGAFITLTAAITVMLDISLNAAMLAGVSAAIAVLIACSMLVAVRLRGGGPAGQAHILPLRAVLLPPITLAGAAAPLVISSRPAVAELGASLAMLFLIVGLLIVLLVPALARWLDLLSEPAPQPVHRQK</sequence>
<feature type="transmembrane region" description="Helical" evidence="2">
    <location>
        <begin position="711"/>
        <end position="730"/>
    </location>
</feature>
<feature type="transmembrane region" description="Helical" evidence="2">
    <location>
        <begin position="832"/>
        <end position="852"/>
    </location>
</feature>
<feature type="transmembrane region" description="Helical" evidence="2">
    <location>
        <begin position="334"/>
        <end position="358"/>
    </location>
</feature>
<evidence type="ECO:0000313" key="4">
    <source>
        <dbReference type="Proteomes" id="UP000248795"/>
    </source>
</evidence>
<feature type="transmembrane region" description="Helical" evidence="2">
    <location>
        <begin position="404"/>
        <end position="430"/>
    </location>
</feature>
<protein>
    <recommendedName>
        <fullName evidence="5">Membrane transport protein MMPL domain-containing protein</fullName>
    </recommendedName>
</protein>
<gene>
    <name evidence="3" type="ORF">DK847_04345</name>
</gene>
<proteinExistence type="predicted"/>
<feature type="region of interest" description="Disordered" evidence="1">
    <location>
        <begin position="1"/>
        <end position="22"/>
    </location>
</feature>
<feature type="transmembrane region" description="Helical" evidence="2">
    <location>
        <begin position="463"/>
        <end position="482"/>
    </location>
</feature>
<dbReference type="SUPFAM" id="SSF82866">
    <property type="entry name" value="Multidrug efflux transporter AcrB transmembrane domain"/>
    <property type="match status" value="2"/>
</dbReference>
<evidence type="ECO:0000313" key="3">
    <source>
        <dbReference type="EMBL" id="PZF77672.1"/>
    </source>
</evidence>
<comment type="caution">
    <text evidence="3">The sequence shown here is derived from an EMBL/GenBank/DDBJ whole genome shotgun (WGS) entry which is preliminary data.</text>
</comment>
<feature type="transmembrane region" description="Helical" evidence="2">
    <location>
        <begin position="737"/>
        <end position="757"/>
    </location>
</feature>
<dbReference type="EMBL" id="QKVK01000002">
    <property type="protein sequence ID" value="PZF77672.1"/>
    <property type="molecule type" value="Genomic_DNA"/>
</dbReference>
<accession>A0A2W2AVE4</accession>
<keyword evidence="4" id="KW-1185">Reference proteome</keyword>
<keyword evidence="2" id="KW-0812">Transmembrane</keyword>
<feature type="transmembrane region" description="Helical" evidence="2">
    <location>
        <begin position="379"/>
        <end position="398"/>
    </location>
</feature>
<organism evidence="3 4">
    <name type="scientific">Aestuariivirga litoralis</name>
    <dbReference type="NCBI Taxonomy" id="2650924"/>
    <lineage>
        <taxon>Bacteria</taxon>
        <taxon>Pseudomonadati</taxon>
        <taxon>Pseudomonadota</taxon>
        <taxon>Alphaproteobacteria</taxon>
        <taxon>Hyphomicrobiales</taxon>
        <taxon>Aestuariivirgaceae</taxon>
        <taxon>Aestuariivirga</taxon>
    </lineage>
</organism>
<feature type="transmembrane region" description="Helical" evidence="2">
    <location>
        <begin position="307"/>
        <end position="328"/>
    </location>
</feature>
<evidence type="ECO:0008006" key="5">
    <source>
        <dbReference type="Google" id="ProtNLM"/>
    </source>
</evidence>
<dbReference type="AlphaFoldDB" id="A0A2W2AVE4"/>
<evidence type="ECO:0000256" key="1">
    <source>
        <dbReference type="SAM" id="MobiDB-lite"/>
    </source>
</evidence>
<reference evidence="4" key="1">
    <citation type="submission" date="2018-06" db="EMBL/GenBank/DDBJ databases">
        <title>Aestuariibacter litoralis strain KCTC 52945T.</title>
        <authorList>
            <person name="Li X."/>
            <person name="Salam N."/>
            <person name="Li J.-L."/>
            <person name="Chen Y.-M."/>
            <person name="Yang Z.-W."/>
            <person name="Zhang L.-Y."/>
            <person name="Han M.-X."/>
            <person name="Xiao M."/>
            <person name="Li W.-J."/>
        </authorList>
    </citation>
    <scope>NUCLEOTIDE SEQUENCE [LARGE SCALE GENOMIC DNA]</scope>
    <source>
        <strain evidence="4">KCTC 52945</strain>
    </source>
</reference>
<feature type="transmembrane region" description="Helical" evidence="2">
    <location>
        <begin position="281"/>
        <end position="300"/>
    </location>
</feature>
<feature type="transmembrane region" description="Helical" evidence="2">
    <location>
        <begin position="799"/>
        <end position="820"/>
    </location>
</feature>